<dbReference type="Proteomes" id="UP000580250">
    <property type="component" value="Unassembled WGS sequence"/>
</dbReference>
<name>A0A6V7WBX2_MELEN</name>
<sequence>MKDEKKPELGMERKNIEANSGGSVLGLPYPKSYDGSEDFVCYLKTFNRVATAHGWMPARCAQILPLYLTGSALAIYEGMPDREKNSWKVLVEGLASRLKKMSTKEMALEKLAERRQEFGESLEEFSNDLKKLVERAYPDASFELNISALKLEDDQKKNLKTEIENMAKRFREEICLEKFKYGLLPEIREKIIFMKVPSSLAEAVSQARRVEELNLTIKADTWKRMEEIEVDAALAGVNEVGEINADPDNDWGEEMTDPNFGPYYNNGDEYYNDHAQYYDHDQNYVDEECQWMPNENNEYWGEEEYQDQFGNDFCCFDDQDDQHWPTDQTGFDEF</sequence>
<proteinExistence type="predicted"/>
<organism evidence="2 3">
    <name type="scientific">Meloidogyne enterolobii</name>
    <name type="common">Root-knot nematode worm</name>
    <name type="synonym">Meloidogyne mayaguensis</name>
    <dbReference type="NCBI Taxonomy" id="390850"/>
    <lineage>
        <taxon>Eukaryota</taxon>
        <taxon>Metazoa</taxon>
        <taxon>Ecdysozoa</taxon>
        <taxon>Nematoda</taxon>
        <taxon>Chromadorea</taxon>
        <taxon>Rhabditida</taxon>
        <taxon>Tylenchina</taxon>
        <taxon>Tylenchomorpha</taxon>
        <taxon>Tylenchoidea</taxon>
        <taxon>Meloidogynidae</taxon>
        <taxon>Meloidogyninae</taxon>
        <taxon>Meloidogyne</taxon>
    </lineage>
</organism>
<comment type="caution">
    <text evidence="2">The sequence shown here is derived from an EMBL/GenBank/DDBJ whole genome shotgun (WGS) entry which is preliminary data.</text>
</comment>
<evidence type="ECO:0000313" key="2">
    <source>
        <dbReference type="EMBL" id="CAD2184489.1"/>
    </source>
</evidence>
<keyword evidence="1" id="KW-0175">Coiled coil</keyword>
<dbReference type="OrthoDB" id="5875139at2759"/>
<dbReference type="AlphaFoldDB" id="A0A6V7WBX2"/>
<dbReference type="EMBL" id="CAJEWN010000504">
    <property type="protein sequence ID" value="CAD2184489.1"/>
    <property type="molecule type" value="Genomic_DNA"/>
</dbReference>
<evidence type="ECO:0000256" key="1">
    <source>
        <dbReference type="SAM" id="Coils"/>
    </source>
</evidence>
<gene>
    <name evidence="2" type="ORF">MENT_LOCUS36849</name>
</gene>
<evidence type="ECO:0000313" key="3">
    <source>
        <dbReference type="Proteomes" id="UP000580250"/>
    </source>
</evidence>
<feature type="coiled-coil region" evidence="1">
    <location>
        <begin position="108"/>
        <end position="169"/>
    </location>
</feature>
<protein>
    <submittedName>
        <fullName evidence="2">Uncharacterized protein</fullName>
    </submittedName>
</protein>
<accession>A0A6V7WBX2</accession>
<dbReference type="PANTHER" id="PTHR33223:SF6">
    <property type="entry name" value="CCHC-TYPE DOMAIN-CONTAINING PROTEIN"/>
    <property type="match status" value="1"/>
</dbReference>
<reference evidence="2 3" key="1">
    <citation type="submission" date="2020-08" db="EMBL/GenBank/DDBJ databases">
        <authorList>
            <person name="Koutsovoulos G."/>
            <person name="Danchin GJ E."/>
        </authorList>
    </citation>
    <scope>NUCLEOTIDE SEQUENCE [LARGE SCALE GENOMIC DNA]</scope>
</reference>
<dbReference type="PANTHER" id="PTHR33223">
    <property type="entry name" value="CCHC-TYPE DOMAIN-CONTAINING PROTEIN"/>
    <property type="match status" value="1"/>
</dbReference>